<dbReference type="HOGENOM" id="CLU_495978_0_0_6"/>
<reference evidence="1 2" key="1">
    <citation type="submission" date="2006-03" db="EMBL/GenBank/DDBJ databases">
        <title>Complete sequence of Shewanella denitrificans OS217.</title>
        <authorList>
            <consortium name="US DOE Joint Genome Institute"/>
            <person name="Copeland A."/>
            <person name="Lucas S."/>
            <person name="Lapidus A."/>
            <person name="Barry K."/>
            <person name="Detter J.C."/>
            <person name="Glavina del Rio T."/>
            <person name="Hammon N."/>
            <person name="Israni S."/>
            <person name="Dalin E."/>
            <person name="Tice H."/>
            <person name="Pitluck S."/>
            <person name="Brettin T."/>
            <person name="Bruce D."/>
            <person name="Han C."/>
            <person name="Tapia R."/>
            <person name="Gilna P."/>
            <person name="Kiss H."/>
            <person name="Schmutz J."/>
            <person name="Larimer F."/>
            <person name="Land M."/>
            <person name="Hauser L."/>
            <person name="Kyrpides N."/>
            <person name="Lykidis A."/>
            <person name="Richardson P."/>
        </authorList>
    </citation>
    <scope>NUCLEOTIDE SEQUENCE [LARGE SCALE GENOMIC DNA]</scope>
    <source>
        <strain evidence="2">OS217 / ATCC BAA-1090 / DSM 15013</strain>
    </source>
</reference>
<dbReference type="InterPro" id="IPR015943">
    <property type="entry name" value="WD40/YVTN_repeat-like_dom_sf"/>
</dbReference>
<dbReference type="OrthoDB" id="7057953at2"/>
<evidence type="ECO:0000313" key="2">
    <source>
        <dbReference type="Proteomes" id="UP000001982"/>
    </source>
</evidence>
<dbReference type="AlphaFoldDB" id="Q12NW2"/>
<dbReference type="RefSeq" id="WP_011496022.1">
    <property type="nucleotide sequence ID" value="NC_007954.1"/>
</dbReference>
<evidence type="ECO:0000313" key="1">
    <source>
        <dbReference type="EMBL" id="ABE54864.1"/>
    </source>
</evidence>
<dbReference type="STRING" id="318161.Sden_1580"/>
<dbReference type="Pfam" id="PF00400">
    <property type="entry name" value="WD40"/>
    <property type="match status" value="1"/>
</dbReference>
<protein>
    <submittedName>
        <fullName evidence="1">Uncharacterized protein</fullName>
    </submittedName>
</protein>
<sequence>MKNITHLQSICTTNAVFCLAFSPDGHTLAAGTGSYYGAGNLLLYPFNTSLDPQAVSPFISEPHSIPLTQQGIHPNNPQMRKRQQSLSATALHFTPDAKHLWVATSGVSRNKGPLLHFELSEDNLALPIRVNLINMHHHYPDGFVHYDNQLFICGHNLTGAADEYIYQIDIDSNRTSPSSSNRLLLMNRQFITPSKKQRGFGLDFTSDLSFCPNQPLTEHIVRVEGLGSLTVISHKLMHSVPVEHPILCLAQDANNPRFITGNAAGQLHHWWFNGQWQHQSIEADRLCAIAAELTLEDPSLGCGSVIAIQMLPEHQGWLSLHANGVVIYWHDYQVLCYQRVSHTGSPRCLSLHPNKPLLAIGLKPDSQGLGQGIILLDISQWLMDTQVTRQNAVDARNAPFDKLYFTPEPGLPPQAIRGQLSSLTNLALAVRDERCDKAELKALLNDLQNDAYFVNLARESQNNKVQAFESQLKGALSDSCHWWEESWRYTECWPIIKAVLNNTTLPSPAQPAKAQARSHAANDFSQQNITDNNLLRYLSRVWAFIKKHK</sequence>
<proteinExistence type="predicted"/>
<dbReference type="Proteomes" id="UP000001982">
    <property type="component" value="Chromosome"/>
</dbReference>
<dbReference type="SUPFAM" id="SSF101908">
    <property type="entry name" value="Putative isomerase YbhE"/>
    <property type="match status" value="1"/>
</dbReference>
<dbReference type="Gene3D" id="2.130.10.10">
    <property type="entry name" value="YVTN repeat-like/Quinoprotein amine dehydrogenase"/>
    <property type="match status" value="1"/>
</dbReference>
<dbReference type="KEGG" id="sdn:Sden_1580"/>
<dbReference type="EMBL" id="CP000302">
    <property type="protein sequence ID" value="ABE54864.1"/>
    <property type="molecule type" value="Genomic_DNA"/>
</dbReference>
<dbReference type="InterPro" id="IPR001680">
    <property type="entry name" value="WD40_rpt"/>
</dbReference>
<organism evidence="1 2">
    <name type="scientific">Shewanella denitrificans (strain OS217 / ATCC BAA-1090 / DSM 15013)</name>
    <dbReference type="NCBI Taxonomy" id="318161"/>
    <lineage>
        <taxon>Bacteria</taxon>
        <taxon>Pseudomonadati</taxon>
        <taxon>Pseudomonadota</taxon>
        <taxon>Gammaproteobacteria</taxon>
        <taxon>Alteromonadales</taxon>
        <taxon>Shewanellaceae</taxon>
        <taxon>Shewanella</taxon>
    </lineage>
</organism>
<gene>
    <name evidence="1" type="ordered locus">Sden_1580</name>
</gene>
<keyword evidence="2" id="KW-1185">Reference proteome</keyword>
<name>Q12NW2_SHEDO</name>
<accession>Q12NW2</accession>